<gene>
    <name evidence="1" type="ORF">AU14_17430</name>
</gene>
<accession>W5YM19</accession>
<dbReference type="KEGG" id="msx:AU14_17430"/>
<dbReference type="Proteomes" id="UP000061489">
    <property type="component" value="Chromosome"/>
</dbReference>
<dbReference type="HOGENOM" id="CLU_3137496_0_0_6"/>
<organism evidence="1 2">
    <name type="scientific">Marinobacter similis</name>
    <dbReference type="NCBI Taxonomy" id="1420916"/>
    <lineage>
        <taxon>Bacteria</taxon>
        <taxon>Pseudomonadati</taxon>
        <taxon>Pseudomonadota</taxon>
        <taxon>Gammaproteobacteria</taxon>
        <taxon>Pseudomonadales</taxon>
        <taxon>Marinobacteraceae</taxon>
        <taxon>Marinobacter</taxon>
    </lineage>
</organism>
<dbReference type="STRING" id="1420916.AU14_17430"/>
<reference evidence="1 2" key="1">
    <citation type="journal article" date="2014" name="Genome Announc.">
        <title>Draft Genome Sequences of Marinobacter similis A3d10T and Marinobacter salarius R9SW1T.</title>
        <authorList>
            <person name="Ivanova E.P."/>
            <person name="Ng H.J."/>
            <person name="Webb H.K."/>
            <person name="Feng G."/>
            <person name="Oshima K."/>
            <person name="Hattori M."/>
            <person name="Ohkuma M."/>
            <person name="Sergeev A.F."/>
            <person name="Mikhailov V.V."/>
            <person name="Crawford R.J."/>
            <person name="Sawabe T."/>
        </authorList>
    </citation>
    <scope>NUCLEOTIDE SEQUENCE [LARGE SCALE GENOMIC DNA]</scope>
    <source>
        <strain evidence="1 2">A3d10</strain>
    </source>
</reference>
<dbReference type="EMBL" id="CP007151">
    <property type="protein sequence ID" value="AHI30262.1"/>
    <property type="molecule type" value="Genomic_DNA"/>
</dbReference>
<evidence type="ECO:0000313" key="2">
    <source>
        <dbReference type="Proteomes" id="UP000061489"/>
    </source>
</evidence>
<name>W5YM19_9GAMM</name>
<sequence length="49" mass="5362">MKLFTTPTCAPCKALKLALTADDLMGDIELVDDIDQFPPEVRGVPTRNT</sequence>
<protein>
    <recommendedName>
        <fullName evidence="3">Glutaredoxin domain-containing protein</fullName>
    </recommendedName>
</protein>
<evidence type="ECO:0008006" key="3">
    <source>
        <dbReference type="Google" id="ProtNLM"/>
    </source>
</evidence>
<proteinExistence type="predicted"/>
<dbReference type="AlphaFoldDB" id="W5YM19"/>
<evidence type="ECO:0000313" key="1">
    <source>
        <dbReference type="EMBL" id="AHI30262.1"/>
    </source>
</evidence>
<keyword evidence="2" id="KW-1185">Reference proteome</keyword>
<dbReference type="RefSeq" id="WP_158498333.1">
    <property type="nucleotide sequence ID" value="NZ_CP007151.1"/>
</dbReference>